<proteinExistence type="predicted"/>
<dbReference type="EMBL" id="CP088156">
    <property type="protein sequence ID" value="UFZ03524.1"/>
    <property type="molecule type" value="Genomic_DNA"/>
</dbReference>
<accession>A0ABY3R9A1</accession>
<sequence length="164" mass="18495">MGAMIKDSTTLDIVVQLNKRFDAEALAEMVELQREFGVFSLSHSLQQSFALLGIVPADWSERRRWYKFLDFLKTYPSDIANVNGHDRVIQAFKDDLESEKAIPVSIICHSAAEDPRVTVSEGRPIIFSLDTHVIVSIPTTPGREARKQAAETARARRVQKRGKK</sequence>
<evidence type="ECO:0000313" key="3">
    <source>
        <dbReference type="Proteomes" id="UP001431010"/>
    </source>
</evidence>
<reference evidence="2" key="1">
    <citation type="journal article" date="2024" name="Antonie Van Leeuwenhoek">
        <title>Bradyrhizobium ontarionense sp. nov., a novel bacterial symbiont isolated from Aeschynomene indica (Indian jointvetch), harbours photosynthesis, nitrogen fixation and nitrous oxide (N2O) reductase genes.</title>
        <authorList>
            <person name="Bromfield E.S.P."/>
            <person name="Cloutier S."/>
        </authorList>
    </citation>
    <scope>NUCLEOTIDE SEQUENCE</scope>
    <source>
        <strain evidence="2">A19</strain>
    </source>
</reference>
<organism evidence="2 3">
    <name type="scientific">Bradyrhizobium ontarionense</name>
    <dbReference type="NCBI Taxonomy" id="2898149"/>
    <lineage>
        <taxon>Bacteria</taxon>
        <taxon>Pseudomonadati</taxon>
        <taxon>Pseudomonadota</taxon>
        <taxon>Alphaproteobacteria</taxon>
        <taxon>Hyphomicrobiales</taxon>
        <taxon>Nitrobacteraceae</taxon>
        <taxon>Bradyrhizobium</taxon>
    </lineage>
</organism>
<evidence type="ECO:0000256" key="1">
    <source>
        <dbReference type="SAM" id="MobiDB-lite"/>
    </source>
</evidence>
<dbReference type="RefSeq" id="WP_231319542.1">
    <property type="nucleotide sequence ID" value="NZ_CP088156.1"/>
</dbReference>
<feature type="compositionally biased region" description="Basic residues" evidence="1">
    <location>
        <begin position="155"/>
        <end position="164"/>
    </location>
</feature>
<keyword evidence="3" id="KW-1185">Reference proteome</keyword>
<gene>
    <name evidence="2" type="ORF">LQG66_30585</name>
</gene>
<feature type="region of interest" description="Disordered" evidence="1">
    <location>
        <begin position="141"/>
        <end position="164"/>
    </location>
</feature>
<evidence type="ECO:0000313" key="2">
    <source>
        <dbReference type="EMBL" id="UFZ03524.1"/>
    </source>
</evidence>
<name>A0ABY3R9A1_9BRAD</name>
<dbReference type="Proteomes" id="UP001431010">
    <property type="component" value="Chromosome"/>
</dbReference>
<protein>
    <submittedName>
        <fullName evidence="2">Uncharacterized protein</fullName>
    </submittedName>
</protein>